<feature type="domain" description="Thioester reductase (TE)" evidence="2">
    <location>
        <begin position="46"/>
        <end position="145"/>
    </location>
</feature>
<proteinExistence type="predicted"/>
<evidence type="ECO:0000313" key="4">
    <source>
        <dbReference type="Proteomes" id="UP001202328"/>
    </source>
</evidence>
<dbReference type="SUPFAM" id="SSF51735">
    <property type="entry name" value="NAD(P)-binding Rossmann-fold domains"/>
    <property type="match status" value="1"/>
</dbReference>
<dbReference type="PANTHER" id="PTHR10366:SF776">
    <property type="entry name" value="NAD(P)-BINDING ROSSMANN-FOLD SUPERFAMILY PROTEIN"/>
    <property type="match status" value="1"/>
</dbReference>
<dbReference type="AlphaFoldDB" id="A0AAD4T515"/>
<protein>
    <recommendedName>
        <fullName evidence="2">Thioester reductase (TE) domain-containing protein</fullName>
    </recommendedName>
</protein>
<organism evidence="3 4">
    <name type="scientific">Papaver atlanticum</name>
    <dbReference type="NCBI Taxonomy" id="357466"/>
    <lineage>
        <taxon>Eukaryota</taxon>
        <taxon>Viridiplantae</taxon>
        <taxon>Streptophyta</taxon>
        <taxon>Embryophyta</taxon>
        <taxon>Tracheophyta</taxon>
        <taxon>Spermatophyta</taxon>
        <taxon>Magnoliopsida</taxon>
        <taxon>Ranunculales</taxon>
        <taxon>Papaveraceae</taxon>
        <taxon>Papaveroideae</taxon>
        <taxon>Papaver</taxon>
    </lineage>
</organism>
<reference evidence="3" key="1">
    <citation type="submission" date="2022-04" db="EMBL/GenBank/DDBJ databases">
        <title>A functionally conserved STORR gene fusion in Papaver species that diverged 16.8 million years ago.</title>
        <authorList>
            <person name="Catania T."/>
        </authorList>
    </citation>
    <scope>NUCLEOTIDE SEQUENCE</scope>
    <source>
        <strain evidence="3">S-188037</strain>
    </source>
</reference>
<keyword evidence="4" id="KW-1185">Reference proteome</keyword>
<comment type="caution">
    <text evidence="3">The sequence shown here is derived from an EMBL/GenBank/DDBJ whole genome shotgun (WGS) entry which is preliminary data.</text>
</comment>
<sequence>MKEIVCVTGAGGFLASWVVKYLLAEGFIVRATVRNPSNFLYCLLVELIEPALIGTRKVLKACTEAKVKRVVVVSSIAAVMLNPNWPKGKPMNELCWSENEYCKTSENWYCLSKTEAESEAWEYTKKKGHGVVTVCPALIIGPMLQSTITASSSILKGTLLTR</sequence>
<dbReference type="GO" id="GO:0016616">
    <property type="term" value="F:oxidoreductase activity, acting on the CH-OH group of donors, NAD or NADP as acceptor"/>
    <property type="evidence" value="ECO:0007669"/>
    <property type="project" value="TreeGrafter"/>
</dbReference>
<dbReference type="EMBL" id="JAJJMB010005585">
    <property type="protein sequence ID" value="KAI3938074.1"/>
    <property type="molecule type" value="Genomic_DNA"/>
</dbReference>
<name>A0AAD4T515_9MAGN</name>
<dbReference type="InterPro" id="IPR013120">
    <property type="entry name" value="FAR_NAD-bd"/>
</dbReference>
<dbReference type="InterPro" id="IPR036291">
    <property type="entry name" value="NAD(P)-bd_dom_sf"/>
</dbReference>
<dbReference type="Proteomes" id="UP001202328">
    <property type="component" value="Unassembled WGS sequence"/>
</dbReference>
<evidence type="ECO:0000259" key="2">
    <source>
        <dbReference type="Pfam" id="PF07993"/>
    </source>
</evidence>
<gene>
    <name evidence="3" type="ORF">MKW98_018630</name>
</gene>
<accession>A0AAD4T515</accession>
<dbReference type="Gene3D" id="3.40.50.720">
    <property type="entry name" value="NAD(P)-binding Rossmann-like Domain"/>
    <property type="match status" value="2"/>
</dbReference>
<dbReference type="PANTHER" id="PTHR10366">
    <property type="entry name" value="NAD DEPENDENT EPIMERASE/DEHYDRATASE"/>
    <property type="match status" value="1"/>
</dbReference>
<dbReference type="Pfam" id="PF07993">
    <property type="entry name" value="NAD_binding_4"/>
    <property type="match status" value="1"/>
</dbReference>
<evidence type="ECO:0000313" key="3">
    <source>
        <dbReference type="EMBL" id="KAI3938074.1"/>
    </source>
</evidence>
<dbReference type="InterPro" id="IPR050425">
    <property type="entry name" value="NAD(P)_dehydrat-like"/>
</dbReference>
<keyword evidence="1" id="KW-0560">Oxidoreductase</keyword>
<evidence type="ECO:0000256" key="1">
    <source>
        <dbReference type="ARBA" id="ARBA00023002"/>
    </source>
</evidence>